<dbReference type="SUPFAM" id="SSF46785">
    <property type="entry name" value="Winged helix' DNA-binding domain"/>
    <property type="match status" value="1"/>
</dbReference>
<dbReference type="RefSeq" id="WP_379875564.1">
    <property type="nucleotide sequence ID" value="NZ_JBHUIP010000004.1"/>
</dbReference>
<dbReference type="InterPro" id="IPR014601">
    <property type="entry name" value="Trans_reg_MarR_HTH"/>
</dbReference>
<gene>
    <name evidence="2" type="ORF">ACFSM5_06880</name>
</gene>
<dbReference type="Pfam" id="PF13463">
    <property type="entry name" value="HTH_27"/>
    <property type="match status" value="1"/>
</dbReference>
<dbReference type="InterPro" id="IPR036388">
    <property type="entry name" value="WH-like_DNA-bd_sf"/>
</dbReference>
<keyword evidence="3" id="KW-1185">Reference proteome</keyword>
<accession>A0ABW5DRR6</accession>
<dbReference type="InterPro" id="IPR000835">
    <property type="entry name" value="HTH_MarR-typ"/>
</dbReference>
<evidence type="ECO:0000259" key="1">
    <source>
        <dbReference type="Pfam" id="PF13463"/>
    </source>
</evidence>
<evidence type="ECO:0000313" key="2">
    <source>
        <dbReference type="EMBL" id="MFD2262606.1"/>
    </source>
</evidence>
<proteinExistence type="predicted"/>
<dbReference type="Gene3D" id="1.10.10.10">
    <property type="entry name" value="Winged helix-like DNA-binding domain superfamily/Winged helix DNA-binding domain"/>
    <property type="match status" value="1"/>
</dbReference>
<dbReference type="Proteomes" id="UP001597295">
    <property type="component" value="Unassembled WGS sequence"/>
</dbReference>
<sequence length="168" mass="18515">MPRQPIVSSAHLVSQRGAALSEAEFALIMASNAFSRWIVRCMAAAGQPDLSSLDVLILHFCAHRQREKRLSDICLMLNIEDNHIVAYGLKKLVKQGMLSTRRQGKEVFYRATEAGTAACEAYREVRERCLMDAFAEIGTSEDKVGELASLLRAISGLYDQAARAAVSL</sequence>
<evidence type="ECO:0000313" key="3">
    <source>
        <dbReference type="Proteomes" id="UP001597295"/>
    </source>
</evidence>
<organism evidence="2 3">
    <name type="scientific">Lacibacterium aquatile</name>
    <dbReference type="NCBI Taxonomy" id="1168082"/>
    <lineage>
        <taxon>Bacteria</taxon>
        <taxon>Pseudomonadati</taxon>
        <taxon>Pseudomonadota</taxon>
        <taxon>Alphaproteobacteria</taxon>
        <taxon>Rhodospirillales</taxon>
        <taxon>Rhodospirillaceae</taxon>
    </lineage>
</organism>
<comment type="caution">
    <text evidence="2">The sequence shown here is derived from an EMBL/GenBank/DDBJ whole genome shotgun (WGS) entry which is preliminary data.</text>
</comment>
<protein>
    <submittedName>
        <fullName evidence="2">Winged helix DNA-binding protein</fullName>
    </submittedName>
</protein>
<name>A0ABW5DRR6_9PROT</name>
<dbReference type="GO" id="GO:0003677">
    <property type="term" value="F:DNA binding"/>
    <property type="evidence" value="ECO:0007669"/>
    <property type="project" value="UniProtKB-KW"/>
</dbReference>
<dbReference type="EMBL" id="JBHUIP010000004">
    <property type="protein sequence ID" value="MFD2262606.1"/>
    <property type="molecule type" value="Genomic_DNA"/>
</dbReference>
<dbReference type="InterPro" id="IPR036390">
    <property type="entry name" value="WH_DNA-bd_sf"/>
</dbReference>
<keyword evidence="2" id="KW-0238">DNA-binding</keyword>
<reference evidence="3" key="1">
    <citation type="journal article" date="2019" name="Int. J. Syst. Evol. Microbiol.">
        <title>The Global Catalogue of Microorganisms (GCM) 10K type strain sequencing project: providing services to taxonomists for standard genome sequencing and annotation.</title>
        <authorList>
            <consortium name="The Broad Institute Genomics Platform"/>
            <consortium name="The Broad Institute Genome Sequencing Center for Infectious Disease"/>
            <person name="Wu L."/>
            <person name="Ma J."/>
        </authorList>
    </citation>
    <scope>NUCLEOTIDE SEQUENCE [LARGE SCALE GENOMIC DNA]</scope>
    <source>
        <strain evidence="3">CGMCC 1.19062</strain>
    </source>
</reference>
<dbReference type="PIRSF" id="PIRSF036158">
    <property type="entry name" value="UCP036158_MarR"/>
    <property type="match status" value="1"/>
</dbReference>
<feature type="domain" description="HTH marR-type" evidence="1">
    <location>
        <begin position="50"/>
        <end position="115"/>
    </location>
</feature>